<dbReference type="AlphaFoldDB" id="A0A4P6YTA6"/>
<dbReference type="Gene3D" id="3.50.50.100">
    <property type="match status" value="1"/>
</dbReference>
<keyword evidence="6" id="KW-0520">NAD</keyword>
<feature type="domain" description="FAD/NAD(P)-binding" evidence="9">
    <location>
        <begin position="5"/>
        <end position="306"/>
    </location>
</feature>
<evidence type="ECO:0000259" key="9">
    <source>
        <dbReference type="Pfam" id="PF07992"/>
    </source>
</evidence>
<feature type="transmembrane region" description="Helical" evidence="8">
    <location>
        <begin position="587"/>
        <end position="610"/>
    </location>
</feature>
<evidence type="ECO:0000256" key="5">
    <source>
        <dbReference type="ARBA" id="ARBA00023002"/>
    </source>
</evidence>
<sequence length="635" mass="70822">MAKKNIVVVGAGFAGVFAAKHLAKGLKKNDDYQIILVDRHSYFTYMTELHEVATKRVEPKHIQYDLQHLFGRRKNVSLVTADVTKIDKENKTISTTAGEISFEKLVLTVGGESNDFGTPGVKEFGHEMWSMEQALDLRHHIEAIVAEGAGSLDPKVREAKLTFAVVGSGFTGVELMGELIEQRKVLAQANKLREDEIKLVLLEAAPTILNMLDRQGADKALAYMKKKGVDVRLNAKVTEVRESEVVFADGTTLPTESLVWTAGVKAKETSSKWGLETGKGGRFQADDHMRAVGEKDIYLAGDSTTYQEPARKDQPGAGFIPQTVEGAESAVNTLVPNIVAEVNGNEGTKIFKGVYQGYAVSIGTHYTVATLYEKYRMAGFFANIMKHIINLRFFIQIYSAYHIFHYMMNEFFRTPNERTMFYGWTSRLGNVLWSVPLRIFYGAMWLVDVWYKLPGHTDDWFSKDLRLQTFTWLQKATETSGASAGGADAAAATAAPVADPTFTLSYTFGKTPMPIFDHLPKWYEAVTKVMIPNEATALLMQKVMTVVELLLALAILAGLFTWLASAVTIGLVVVFSLSGMFYWTNMWMPFAALAIMNGSGRAFGLDYWAVPWLQKHLGKWWYRGYEASTYNQLAK</sequence>
<comment type="similarity">
    <text evidence="1">Belongs to the NADH dehydrogenase family.</text>
</comment>
<dbReference type="PANTHER" id="PTHR43706:SF47">
    <property type="entry name" value="EXTERNAL NADH-UBIQUINONE OXIDOREDUCTASE 1, MITOCHONDRIAL-RELATED"/>
    <property type="match status" value="1"/>
</dbReference>
<dbReference type="InterPro" id="IPR036188">
    <property type="entry name" value="FAD/NAD-bd_sf"/>
</dbReference>
<dbReference type="GO" id="GO:0050136">
    <property type="term" value="F:NADH dehydrogenase (quinone) (non-electrogenic) activity"/>
    <property type="evidence" value="ECO:0007669"/>
    <property type="project" value="UniProtKB-EC"/>
</dbReference>
<keyword evidence="8" id="KW-1133">Transmembrane helix</keyword>
<dbReference type="KEGG" id="wei:EQG49_05620"/>
<dbReference type="SUPFAM" id="SSF51905">
    <property type="entry name" value="FAD/NAD(P)-binding domain"/>
    <property type="match status" value="1"/>
</dbReference>
<comment type="catalytic activity">
    <reaction evidence="7">
        <text>a quinone + NADH + H(+) = a quinol + NAD(+)</text>
        <dbReference type="Rhea" id="RHEA:46160"/>
        <dbReference type="ChEBI" id="CHEBI:15378"/>
        <dbReference type="ChEBI" id="CHEBI:24646"/>
        <dbReference type="ChEBI" id="CHEBI:57540"/>
        <dbReference type="ChEBI" id="CHEBI:57945"/>
        <dbReference type="ChEBI" id="CHEBI:132124"/>
        <dbReference type="EC" id="1.6.5.9"/>
    </reaction>
</comment>
<evidence type="ECO:0000256" key="7">
    <source>
        <dbReference type="ARBA" id="ARBA00047599"/>
    </source>
</evidence>
<keyword evidence="3" id="KW-0285">Flavoprotein</keyword>
<proteinExistence type="inferred from homology"/>
<protein>
    <recommendedName>
        <fullName evidence="2">NADH:ubiquinone reductase (non-electrogenic)</fullName>
        <ecNumber evidence="2">1.6.5.9</ecNumber>
    </recommendedName>
</protein>
<evidence type="ECO:0000313" key="11">
    <source>
        <dbReference type="Proteomes" id="UP000292886"/>
    </source>
</evidence>
<reference evidence="11" key="1">
    <citation type="submission" date="2019-03" db="EMBL/GenBank/DDBJ databases">
        <title>Weissella sp. 26KH-42 Genome sequencing.</title>
        <authorList>
            <person name="Heo J."/>
            <person name="Kim S.-J."/>
            <person name="Kim J.-S."/>
            <person name="Hong S.-B."/>
            <person name="Kwon S.-W."/>
        </authorList>
    </citation>
    <scope>NUCLEOTIDE SEQUENCE [LARGE SCALE GENOMIC DNA]</scope>
    <source>
        <strain evidence="11">26KH-42</strain>
    </source>
</reference>
<keyword evidence="4" id="KW-0274">FAD</keyword>
<keyword evidence="5" id="KW-0560">Oxidoreductase</keyword>
<keyword evidence="8" id="KW-0472">Membrane</keyword>
<dbReference type="Proteomes" id="UP000292886">
    <property type="component" value="Chromosome"/>
</dbReference>
<name>A0A4P6YTA6_9LACO</name>
<evidence type="ECO:0000256" key="2">
    <source>
        <dbReference type="ARBA" id="ARBA00012637"/>
    </source>
</evidence>
<accession>A0A4P6YTA6</accession>
<evidence type="ECO:0000256" key="6">
    <source>
        <dbReference type="ARBA" id="ARBA00023027"/>
    </source>
</evidence>
<evidence type="ECO:0000256" key="1">
    <source>
        <dbReference type="ARBA" id="ARBA00005272"/>
    </source>
</evidence>
<dbReference type="Pfam" id="PF07992">
    <property type="entry name" value="Pyr_redox_2"/>
    <property type="match status" value="1"/>
</dbReference>
<dbReference type="EC" id="1.6.5.9" evidence="2"/>
<dbReference type="OrthoDB" id="9781621at2"/>
<evidence type="ECO:0000256" key="3">
    <source>
        <dbReference type="ARBA" id="ARBA00022630"/>
    </source>
</evidence>
<gene>
    <name evidence="10" type="ORF">EQG49_05620</name>
</gene>
<keyword evidence="11" id="KW-1185">Reference proteome</keyword>
<evidence type="ECO:0000256" key="8">
    <source>
        <dbReference type="SAM" id="Phobius"/>
    </source>
</evidence>
<dbReference type="PANTHER" id="PTHR43706">
    <property type="entry name" value="NADH DEHYDROGENASE"/>
    <property type="match status" value="1"/>
</dbReference>
<dbReference type="PRINTS" id="PR00368">
    <property type="entry name" value="FADPNR"/>
</dbReference>
<keyword evidence="8" id="KW-0812">Transmembrane</keyword>
<organism evidence="10 11">
    <name type="scientific">Periweissella cryptocerci</name>
    <dbReference type="NCBI Taxonomy" id="2506420"/>
    <lineage>
        <taxon>Bacteria</taxon>
        <taxon>Bacillati</taxon>
        <taxon>Bacillota</taxon>
        <taxon>Bacilli</taxon>
        <taxon>Lactobacillales</taxon>
        <taxon>Lactobacillaceae</taxon>
        <taxon>Periweissella</taxon>
    </lineage>
</organism>
<dbReference type="InterPro" id="IPR045024">
    <property type="entry name" value="NDH-2"/>
</dbReference>
<dbReference type="RefSeq" id="WP_133363053.1">
    <property type="nucleotide sequence ID" value="NZ_CP037940.1"/>
</dbReference>
<dbReference type="EMBL" id="CP037940">
    <property type="protein sequence ID" value="QBO35974.1"/>
    <property type="molecule type" value="Genomic_DNA"/>
</dbReference>
<feature type="transmembrane region" description="Helical" evidence="8">
    <location>
        <begin position="549"/>
        <end position="575"/>
    </location>
</feature>
<dbReference type="InterPro" id="IPR023753">
    <property type="entry name" value="FAD/NAD-binding_dom"/>
</dbReference>
<evidence type="ECO:0000256" key="4">
    <source>
        <dbReference type="ARBA" id="ARBA00022827"/>
    </source>
</evidence>
<evidence type="ECO:0000313" key="10">
    <source>
        <dbReference type="EMBL" id="QBO35974.1"/>
    </source>
</evidence>